<gene>
    <name evidence="6" type="primary">LOC115224398</name>
</gene>
<keyword evidence="2" id="KW-1133">Transmembrane helix</keyword>
<reference evidence="6" key="1">
    <citation type="submission" date="2025-08" db="UniProtKB">
        <authorList>
            <consortium name="RefSeq"/>
        </authorList>
    </citation>
    <scope>IDENTIFICATION</scope>
</reference>
<dbReference type="PANTHER" id="PTHR11161:SF0">
    <property type="entry name" value="O-ACYLTRANSFERASE LIKE PROTEIN"/>
    <property type="match status" value="1"/>
</dbReference>
<feature type="transmembrane region" description="Helical" evidence="2">
    <location>
        <begin position="634"/>
        <end position="654"/>
    </location>
</feature>
<keyword evidence="2" id="KW-0472">Membrane</keyword>
<feature type="transmembrane region" description="Helical" evidence="2">
    <location>
        <begin position="700"/>
        <end position="716"/>
    </location>
</feature>
<feature type="region of interest" description="Disordered" evidence="1">
    <location>
        <begin position="341"/>
        <end position="390"/>
    </location>
</feature>
<feature type="signal peptide" evidence="3">
    <location>
        <begin position="1"/>
        <end position="24"/>
    </location>
</feature>
<feature type="transmembrane region" description="Helical" evidence="2">
    <location>
        <begin position="775"/>
        <end position="798"/>
    </location>
</feature>
<dbReference type="InterPro" id="IPR002656">
    <property type="entry name" value="Acyl_transf_3_dom"/>
</dbReference>
<dbReference type="RefSeq" id="XP_029651153.1">
    <property type="nucleotide sequence ID" value="XM_029795293.2"/>
</dbReference>
<feature type="transmembrane region" description="Helical" evidence="2">
    <location>
        <begin position="728"/>
        <end position="749"/>
    </location>
</feature>
<accession>A0A6P7TI89</accession>
<dbReference type="InterPro" id="IPR052728">
    <property type="entry name" value="O2_lipid_transport_reg"/>
</dbReference>
<feature type="transmembrane region" description="Helical" evidence="2">
    <location>
        <begin position="574"/>
        <end position="597"/>
    </location>
</feature>
<keyword evidence="2" id="KW-0812">Transmembrane</keyword>
<dbReference type="KEGG" id="osn:115224398"/>
<keyword evidence="3" id="KW-0732">Signal</keyword>
<feature type="transmembrane region" description="Helical" evidence="2">
    <location>
        <begin position="661"/>
        <end position="680"/>
    </location>
</feature>
<sequence length="876" mass="98295">MLTMYKQGVLLCGVLLLFSNPCFGFSRQNLTEILLRQNLYEEFLPLLTESGVSKYLTLQQLLPLGLMFLNAYKGIERNVTKGCMNDTHMVLSNILTTSVGWQKKLLDASGKPPAGILQGAVHWAGDYESCLKIKSPFGPGNLSEHNPLIHGQYCSVQIDFPKEGFIKKIPVALLPIFGPQLNGMSVIWDICTTQRCSAPELKTLFTPAFNLLNRFASVNLTSVVCKKPPNLLKHNEAIGALGFFSVYFLLLLVGTIYDICFNKDNSAEFDLQTKVSLAFNNFSFSPSEFPVSTAFSKKEESKHAMEMSNGLQRYSRKSTSIGGAELTAAAAVGEISAATSSSSIAKDDESLEKASTSQANKKVVAPVMPPPQPPSPTLPPPPPLEDPSLSENERHALSNIYNDIASPAQTDYLDERKSSETYEILDAKEVNQSTSHYDTAMPSEVSFDRQNSEIKEILGSFLLAFSLKRNANKILTCTHSVEMLSSLNGIRFLSMVWIILAHTYLLGMNDEIKNPMSAIPIAQRFTFQAVFSATFAADTFFLLSGTLLTYSFIDNFYSRGENGLKHIFKIYLTRFLRLTPYYAIILIFVTCLMPYMFQGPFNDLSIETACREKWWSNLIYLNNMYKIEEMCMSWTWYLANDVQFYSVAPIILSLITALPSVGLLVVTFLLCAYIAATTVLWQKLLTGTSITFDDVYTKPWTRMSPFLIGILLGYFLRMKHRKRSISKLYLSFGWFITLAISMVICYIKYTMYKTDDPIVWTNAQTTSYELLSRPIWALLVSWVIVICASGNGGIVTSILSYSAFIPLDRLTYGAFLLHPIIMTIAKRLNMVTIYLSTPTVMYTFIGHLVITYGVSFITTIMFDSPVRMITKVFNRK</sequence>
<dbReference type="Pfam" id="PF20146">
    <property type="entry name" value="NRF"/>
    <property type="match status" value="1"/>
</dbReference>
<feature type="chain" id="PRO_5028326345" evidence="3">
    <location>
        <begin position="25"/>
        <end position="876"/>
    </location>
</feature>
<dbReference type="InterPro" id="IPR006621">
    <property type="entry name" value="Nose-resist-to-fluoxetine_N"/>
</dbReference>
<evidence type="ECO:0000256" key="1">
    <source>
        <dbReference type="SAM" id="MobiDB-lite"/>
    </source>
</evidence>
<dbReference type="PANTHER" id="PTHR11161">
    <property type="entry name" value="O-ACYLTRANSFERASE"/>
    <property type="match status" value="1"/>
</dbReference>
<dbReference type="Proteomes" id="UP000515154">
    <property type="component" value="Linkage group LG25"/>
</dbReference>
<feature type="transmembrane region" description="Helical" evidence="2">
    <location>
        <begin position="489"/>
        <end position="507"/>
    </location>
</feature>
<evidence type="ECO:0000313" key="6">
    <source>
        <dbReference type="RefSeq" id="XP_029651153.1"/>
    </source>
</evidence>
<dbReference type="Pfam" id="PF01757">
    <property type="entry name" value="Acyl_transf_3"/>
    <property type="match status" value="1"/>
</dbReference>
<protein>
    <submittedName>
        <fullName evidence="6">Uncharacterized protein LOC115224398 isoform X1</fullName>
    </submittedName>
</protein>
<feature type="transmembrane region" description="Helical" evidence="2">
    <location>
        <begin position="237"/>
        <end position="257"/>
    </location>
</feature>
<organism evidence="5 6">
    <name type="scientific">Octopus sinensis</name>
    <name type="common">East Asian common octopus</name>
    <dbReference type="NCBI Taxonomy" id="2607531"/>
    <lineage>
        <taxon>Eukaryota</taxon>
        <taxon>Metazoa</taxon>
        <taxon>Spiralia</taxon>
        <taxon>Lophotrochozoa</taxon>
        <taxon>Mollusca</taxon>
        <taxon>Cephalopoda</taxon>
        <taxon>Coleoidea</taxon>
        <taxon>Octopodiformes</taxon>
        <taxon>Octopoda</taxon>
        <taxon>Incirrata</taxon>
        <taxon>Octopodidae</taxon>
        <taxon>Octopus</taxon>
    </lineage>
</organism>
<feature type="transmembrane region" description="Helical" evidence="2">
    <location>
        <begin position="527"/>
        <end position="553"/>
    </location>
</feature>
<feature type="domain" description="Nose resistant-to-fluoxetine protein N-terminal" evidence="4">
    <location>
        <begin position="80"/>
        <end position="227"/>
    </location>
</feature>
<proteinExistence type="predicted"/>
<evidence type="ECO:0000259" key="4">
    <source>
        <dbReference type="SMART" id="SM00703"/>
    </source>
</evidence>
<evidence type="ECO:0000256" key="2">
    <source>
        <dbReference type="SAM" id="Phobius"/>
    </source>
</evidence>
<feature type="compositionally biased region" description="Pro residues" evidence="1">
    <location>
        <begin position="367"/>
        <end position="385"/>
    </location>
</feature>
<dbReference type="SMART" id="SM00703">
    <property type="entry name" value="NRF"/>
    <property type="match status" value="1"/>
</dbReference>
<evidence type="ECO:0000313" key="5">
    <source>
        <dbReference type="Proteomes" id="UP000515154"/>
    </source>
</evidence>
<dbReference type="AlphaFoldDB" id="A0A6P7TI89"/>
<feature type="transmembrane region" description="Helical" evidence="2">
    <location>
        <begin position="840"/>
        <end position="862"/>
    </location>
</feature>
<keyword evidence="5" id="KW-1185">Reference proteome</keyword>
<evidence type="ECO:0000256" key="3">
    <source>
        <dbReference type="SAM" id="SignalP"/>
    </source>
</evidence>
<name>A0A6P7TI89_9MOLL</name>
<feature type="transmembrane region" description="Helical" evidence="2">
    <location>
        <begin position="810"/>
        <end position="828"/>
    </location>
</feature>
<dbReference type="GO" id="GO:0016747">
    <property type="term" value="F:acyltransferase activity, transferring groups other than amino-acyl groups"/>
    <property type="evidence" value="ECO:0007669"/>
    <property type="project" value="InterPro"/>
</dbReference>